<name>A0A1Y2HFJ6_9FUNG</name>
<evidence type="ECO:0000313" key="9">
    <source>
        <dbReference type="EMBL" id="ORZ31842.1"/>
    </source>
</evidence>
<dbReference type="Pfam" id="PF00400">
    <property type="entry name" value="WD40"/>
    <property type="match status" value="2"/>
</dbReference>
<dbReference type="SUPFAM" id="SSF50978">
    <property type="entry name" value="WD40 repeat-like"/>
    <property type="match status" value="1"/>
</dbReference>
<dbReference type="PROSITE" id="PS00678">
    <property type="entry name" value="WD_REPEATS_1"/>
    <property type="match status" value="1"/>
</dbReference>
<dbReference type="GO" id="GO:0000462">
    <property type="term" value="P:maturation of SSU-rRNA from tricistronic rRNA transcript (SSU-rRNA, 5.8S rRNA, LSU-rRNA)"/>
    <property type="evidence" value="ECO:0007669"/>
    <property type="project" value="TreeGrafter"/>
</dbReference>
<comment type="subcellular location">
    <subcellularLocation>
        <location evidence="1">Nucleus</location>
    </subcellularLocation>
</comment>
<evidence type="ECO:0000313" key="10">
    <source>
        <dbReference type="Proteomes" id="UP000193411"/>
    </source>
</evidence>
<dbReference type="InterPro" id="IPR015943">
    <property type="entry name" value="WD40/YVTN_repeat-like_dom_sf"/>
</dbReference>
<feature type="compositionally biased region" description="Acidic residues" evidence="7">
    <location>
        <begin position="627"/>
        <end position="664"/>
    </location>
</feature>
<comment type="caution">
    <text evidence="9">The sequence shown here is derived from an EMBL/GenBank/DDBJ whole genome shotgun (WGS) entry which is preliminary data.</text>
</comment>
<accession>A0A1Y2HFJ6</accession>
<dbReference type="SMART" id="SM00320">
    <property type="entry name" value="WD40"/>
    <property type="match status" value="3"/>
</dbReference>
<evidence type="ECO:0000256" key="1">
    <source>
        <dbReference type="ARBA" id="ARBA00004123"/>
    </source>
</evidence>
<dbReference type="InterPro" id="IPR019775">
    <property type="entry name" value="WD40_repeat_CS"/>
</dbReference>
<feature type="compositionally biased region" description="Acidic residues" evidence="7">
    <location>
        <begin position="673"/>
        <end position="684"/>
    </location>
</feature>
<protein>
    <submittedName>
        <fullName evidence="9">WD40-repeat-containing domain protein</fullName>
    </submittedName>
</protein>
<evidence type="ECO:0000259" key="8">
    <source>
        <dbReference type="Pfam" id="PF04003"/>
    </source>
</evidence>
<dbReference type="PROSITE" id="PS50082">
    <property type="entry name" value="WD_REPEATS_2"/>
    <property type="match status" value="1"/>
</dbReference>
<evidence type="ECO:0000256" key="4">
    <source>
        <dbReference type="ARBA" id="ARBA00023242"/>
    </source>
</evidence>
<evidence type="ECO:0000256" key="5">
    <source>
        <dbReference type="ARBA" id="ARBA00038335"/>
    </source>
</evidence>
<dbReference type="GO" id="GO:0005730">
    <property type="term" value="C:nucleolus"/>
    <property type="evidence" value="ECO:0007669"/>
    <property type="project" value="TreeGrafter"/>
</dbReference>
<dbReference type="InterPro" id="IPR001680">
    <property type="entry name" value="WD40_rpt"/>
</dbReference>
<evidence type="ECO:0000256" key="3">
    <source>
        <dbReference type="ARBA" id="ARBA00022737"/>
    </source>
</evidence>
<dbReference type="Proteomes" id="UP000193411">
    <property type="component" value="Unassembled WGS sequence"/>
</dbReference>
<keyword evidence="10" id="KW-1185">Reference proteome</keyword>
<dbReference type="AlphaFoldDB" id="A0A1Y2HFJ6"/>
<keyword evidence="2 6" id="KW-0853">WD repeat</keyword>
<dbReference type="InterPro" id="IPR052414">
    <property type="entry name" value="U3_snoRNA-assoc_WDR"/>
</dbReference>
<comment type="similarity">
    <text evidence="5">Belongs to the UTP5 family.</text>
</comment>
<dbReference type="Gene3D" id="2.130.10.10">
    <property type="entry name" value="YVTN repeat-like/Quinoprotein amine dehydrogenase"/>
    <property type="match status" value="2"/>
</dbReference>
<proteinExistence type="inferred from homology"/>
<feature type="domain" description="Small-subunit processome Utp12" evidence="8">
    <location>
        <begin position="434"/>
        <end position="539"/>
    </location>
</feature>
<evidence type="ECO:0000256" key="2">
    <source>
        <dbReference type="ARBA" id="ARBA00022574"/>
    </source>
</evidence>
<evidence type="ECO:0000256" key="6">
    <source>
        <dbReference type="PROSITE-ProRule" id="PRU00221"/>
    </source>
</evidence>
<dbReference type="PANTHER" id="PTHR44267">
    <property type="entry name" value="WD REPEAT-CONTAINING PROTEIN 43"/>
    <property type="match status" value="1"/>
</dbReference>
<dbReference type="Pfam" id="PF04003">
    <property type="entry name" value="Utp12"/>
    <property type="match status" value="1"/>
</dbReference>
<organism evidence="9 10">
    <name type="scientific">Catenaria anguillulae PL171</name>
    <dbReference type="NCBI Taxonomy" id="765915"/>
    <lineage>
        <taxon>Eukaryota</taxon>
        <taxon>Fungi</taxon>
        <taxon>Fungi incertae sedis</taxon>
        <taxon>Blastocladiomycota</taxon>
        <taxon>Blastocladiomycetes</taxon>
        <taxon>Blastocladiales</taxon>
        <taxon>Catenariaceae</taxon>
        <taxon>Catenaria</taxon>
    </lineage>
</organism>
<dbReference type="PANTHER" id="PTHR44267:SF1">
    <property type="entry name" value="WD REPEAT-CONTAINING PROTEIN 43"/>
    <property type="match status" value="1"/>
</dbReference>
<keyword evidence="4" id="KW-0539">Nucleus</keyword>
<keyword evidence="3" id="KW-0677">Repeat</keyword>
<dbReference type="InterPro" id="IPR007148">
    <property type="entry name" value="SSU_processome_Utp12"/>
</dbReference>
<gene>
    <name evidence="9" type="ORF">BCR44DRAFT_1515844</name>
</gene>
<sequence length="684" mass="72162">MKPTPTSAANSGALYEYSADKAYLAVLQRIADAQRITLWKTANASVIVDHQPPERSTVSSIAWGNIFSNKGEATPVLAACLSTGEIQLVSALTGTVHSTLSGTHSSAVNAVVFVPGKNVAYSCGQDDWIVMWNLVSGSCEGKFKTKNSVSPKRLLVTPSGSRLIVADSGVSIFEIPSNKHVTKFPAHASDILSLAVTADERLLLTAADRDRFVNVFDMGSGQPLPALSLDHNAASVAVSSSAGHVAVLTETGALALWSSPASAGPTGKKANKRAKFSARMAEAVLDVKSKETGEKVAITSVAFVAEGQGRLVMTRGNSMNPVFETLTYIKDDELVSTETLVRTTQTAHTVNPATGKRQAYRQTGTTASLHAADAAIGAPRLDQPSAEDLQKPLAERLAALQVTASGPSASQSGTAGVIDVTSLHITLTQALHSNDTDLLESVLNAPFLTSAAIATTVRKVPTQHIVPLMHAVIDRFMRTHSRAGHLLEWIKAVVTMHTGYLMTVPDLVRKLAAFHHALETRIDQGKQLLKLQGRLDLVLAQVEMHHPAQAAAAAQAANVGAVGAQGGVVIVDEDADGDEDVGYFEDLAFMSSKKASTLRHVQRRATSRTLEALGEELNSADVAGAGSDDDQDMDVDGEMDSDDGMDVDEAADSDEESGSDESGDEQQLNGLSSDEDNDSGDESN</sequence>
<dbReference type="EMBL" id="MCFL01000054">
    <property type="protein sequence ID" value="ORZ31842.1"/>
    <property type="molecule type" value="Genomic_DNA"/>
</dbReference>
<dbReference type="OrthoDB" id="30195at2759"/>
<reference evidence="9 10" key="1">
    <citation type="submission" date="2016-07" db="EMBL/GenBank/DDBJ databases">
        <title>Pervasive Adenine N6-methylation of Active Genes in Fungi.</title>
        <authorList>
            <consortium name="DOE Joint Genome Institute"/>
            <person name="Mondo S.J."/>
            <person name="Dannebaum R.O."/>
            <person name="Kuo R.C."/>
            <person name="Labutti K."/>
            <person name="Haridas S."/>
            <person name="Kuo A."/>
            <person name="Salamov A."/>
            <person name="Ahrendt S.R."/>
            <person name="Lipzen A."/>
            <person name="Sullivan W."/>
            <person name="Andreopoulos W.B."/>
            <person name="Clum A."/>
            <person name="Lindquist E."/>
            <person name="Daum C."/>
            <person name="Ramamoorthy G.K."/>
            <person name="Gryganskyi A."/>
            <person name="Culley D."/>
            <person name="Magnuson J.K."/>
            <person name="James T.Y."/>
            <person name="O'Malley M.A."/>
            <person name="Stajich J.E."/>
            <person name="Spatafora J.W."/>
            <person name="Visel A."/>
            <person name="Grigoriev I.V."/>
        </authorList>
    </citation>
    <scope>NUCLEOTIDE SEQUENCE [LARGE SCALE GENOMIC DNA]</scope>
    <source>
        <strain evidence="9 10">PL171</strain>
    </source>
</reference>
<dbReference type="InterPro" id="IPR036322">
    <property type="entry name" value="WD40_repeat_dom_sf"/>
</dbReference>
<evidence type="ECO:0000256" key="7">
    <source>
        <dbReference type="SAM" id="MobiDB-lite"/>
    </source>
</evidence>
<feature type="region of interest" description="Disordered" evidence="7">
    <location>
        <begin position="615"/>
        <end position="684"/>
    </location>
</feature>
<feature type="repeat" description="WD" evidence="6">
    <location>
        <begin position="101"/>
        <end position="142"/>
    </location>
</feature>
<dbReference type="STRING" id="765915.A0A1Y2HFJ6"/>